<keyword evidence="2 5" id="KW-0812">Transmembrane</keyword>
<feature type="domain" description="Immunoglobulin" evidence="7">
    <location>
        <begin position="6"/>
        <end position="106"/>
    </location>
</feature>
<evidence type="ECO:0000259" key="6">
    <source>
        <dbReference type="SMART" id="SM00406"/>
    </source>
</evidence>
<keyword evidence="9" id="KW-1185">Reference proteome</keyword>
<feature type="domain" description="Immunoglobulin V-set" evidence="6">
    <location>
        <begin position="16"/>
        <end position="90"/>
    </location>
</feature>
<evidence type="ECO:0000313" key="9">
    <source>
        <dbReference type="Proteomes" id="UP000565754"/>
    </source>
</evidence>
<evidence type="ECO:0000256" key="2">
    <source>
        <dbReference type="ARBA" id="ARBA00022692"/>
    </source>
</evidence>
<dbReference type="GO" id="GO:0070374">
    <property type="term" value="P:positive regulation of ERK1 and ERK2 cascade"/>
    <property type="evidence" value="ECO:0007669"/>
    <property type="project" value="TreeGrafter"/>
</dbReference>
<keyword evidence="3 5" id="KW-0472">Membrane</keyword>
<dbReference type="Gene3D" id="2.60.40.10">
    <property type="entry name" value="Immunoglobulins"/>
    <property type="match status" value="1"/>
</dbReference>
<name>A0A7L1E0A6_OENON</name>
<dbReference type="GO" id="GO:0004888">
    <property type="term" value="F:transmembrane signaling receptor activity"/>
    <property type="evidence" value="ECO:0007669"/>
    <property type="project" value="TreeGrafter"/>
</dbReference>
<dbReference type="GO" id="GO:0120035">
    <property type="term" value="P:regulation of plasma membrane bounded cell projection organization"/>
    <property type="evidence" value="ECO:0007669"/>
    <property type="project" value="TreeGrafter"/>
</dbReference>
<comment type="caution">
    <text evidence="8">The sequence shown here is derived from an EMBL/GenBank/DDBJ whole genome shotgun (WGS) entry which is preliminary data.</text>
</comment>
<feature type="transmembrane region" description="Helical" evidence="5">
    <location>
        <begin position="138"/>
        <end position="164"/>
    </location>
</feature>
<protein>
    <submittedName>
        <fullName evidence="8">TRML2 protein</fullName>
    </submittedName>
</protein>
<dbReference type="InterPro" id="IPR003599">
    <property type="entry name" value="Ig_sub"/>
</dbReference>
<dbReference type="GO" id="GO:0050850">
    <property type="term" value="P:positive regulation of calcium-mediated signaling"/>
    <property type="evidence" value="ECO:0007669"/>
    <property type="project" value="TreeGrafter"/>
</dbReference>
<organism evidence="8 9">
    <name type="scientific">Oenanthe oenanthe</name>
    <name type="common">Northern wheatear</name>
    <dbReference type="NCBI Taxonomy" id="279966"/>
    <lineage>
        <taxon>Eukaryota</taxon>
        <taxon>Metazoa</taxon>
        <taxon>Chordata</taxon>
        <taxon>Craniata</taxon>
        <taxon>Vertebrata</taxon>
        <taxon>Euteleostomi</taxon>
        <taxon>Archelosauria</taxon>
        <taxon>Archosauria</taxon>
        <taxon>Dinosauria</taxon>
        <taxon>Saurischia</taxon>
        <taxon>Theropoda</taxon>
        <taxon>Coelurosauria</taxon>
        <taxon>Aves</taxon>
        <taxon>Neognathae</taxon>
        <taxon>Neoaves</taxon>
        <taxon>Telluraves</taxon>
        <taxon>Australaves</taxon>
        <taxon>Passeriformes</taxon>
        <taxon>Muscicapidae</taxon>
        <taxon>Oenanthe</taxon>
    </lineage>
</organism>
<evidence type="ECO:0000256" key="4">
    <source>
        <dbReference type="SAM" id="MobiDB-lite"/>
    </source>
</evidence>
<evidence type="ECO:0000256" key="1">
    <source>
        <dbReference type="ARBA" id="ARBA00004370"/>
    </source>
</evidence>
<comment type="subcellular location">
    <subcellularLocation>
        <location evidence="1">Membrane</location>
    </subcellularLocation>
</comment>
<dbReference type="PANTHER" id="PTHR11860">
    <property type="entry name" value="POLYMERIC-IMMUNOGLOBULIN RECEPTOR"/>
    <property type="match status" value="1"/>
</dbReference>
<gene>
    <name evidence="8" type="primary">Treml2</name>
    <name evidence="8" type="ORF">OENOEN_R13026</name>
</gene>
<evidence type="ECO:0000256" key="3">
    <source>
        <dbReference type="ARBA" id="ARBA00023136"/>
    </source>
</evidence>
<dbReference type="PANTHER" id="PTHR11860:SF54">
    <property type="entry name" value="TRIGGERING RECEPTOR EXPRESSED ON MYELOID CELLS 2"/>
    <property type="match status" value="1"/>
</dbReference>
<dbReference type="SUPFAM" id="SSF48726">
    <property type="entry name" value="Immunoglobulin"/>
    <property type="match status" value="1"/>
</dbReference>
<dbReference type="SMART" id="SM00406">
    <property type="entry name" value="IGv"/>
    <property type="match status" value="1"/>
</dbReference>
<feature type="compositionally biased region" description="Basic and acidic residues" evidence="4">
    <location>
        <begin position="172"/>
        <end position="183"/>
    </location>
</feature>
<evidence type="ECO:0000313" key="8">
    <source>
        <dbReference type="EMBL" id="NXM82528.1"/>
    </source>
</evidence>
<accession>A0A7L1E0A6</accession>
<feature type="non-terminal residue" evidence="8">
    <location>
        <position position="1"/>
    </location>
</feature>
<dbReference type="GO" id="GO:0005886">
    <property type="term" value="C:plasma membrane"/>
    <property type="evidence" value="ECO:0007669"/>
    <property type="project" value="TreeGrafter"/>
</dbReference>
<dbReference type="EMBL" id="VXBF01004011">
    <property type="protein sequence ID" value="NXM82528.1"/>
    <property type="molecule type" value="Genomic_DNA"/>
</dbReference>
<proteinExistence type="predicted"/>
<feature type="compositionally biased region" description="Polar residues" evidence="4">
    <location>
        <begin position="199"/>
        <end position="216"/>
    </location>
</feature>
<dbReference type="InterPro" id="IPR050671">
    <property type="entry name" value="CD300_family_receptors"/>
</dbReference>
<dbReference type="GO" id="GO:1903980">
    <property type="term" value="P:positive regulation of microglial cell activation"/>
    <property type="evidence" value="ECO:0007669"/>
    <property type="project" value="TreeGrafter"/>
</dbReference>
<feature type="region of interest" description="Disordered" evidence="4">
    <location>
        <begin position="172"/>
        <end position="236"/>
    </location>
</feature>
<dbReference type="InterPro" id="IPR013783">
    <property type="entry name" value="Ig-like_fold"/>
</dbReference>
<dbReference type="Proteomes" id="UP000565754">
    <property type="component" value="Unassembled WGS sequence"/>
</dbReference>
<reference evidence="8 9" key="1">
    <citation type="submission" date="2019-09" db="EMBL/GenBank/DDBJ databases">
        <title>Bird 10,000 Genomes (B10K) Project - Family phase.</title>
        <authorList>
            <person name="Zhang G."/>
        </authorList>
    </citation>
    <scope>NUCLEOTIDE SEQUENCE [LARGE SCALE GENOMIC DNA]</scope>
    <source>
        <strain evidence="8">B10K-DU-001-74</strain>
        <tissue evidence="8">Muscle</tissue>
    </source>
</reference>
<evidence type="ECO:0000259" key="7">
    <source>
        <dbReference type="SMART" id="SM00409"/>
    </source>
</evidence>
<dbReference type="SMART" id="SM00409">
    <property type="entry name" value="IG"/>
    <property type="match status" value="1"/>
</dbReference>
<feature type="non-terminal residue" evidence="8">
    <location>
        <position position="252"/>
    </location>
</feature>
<sequence length="252" mass="28076">LQGQTSEVQRRREGDTLYIQCPYAGWGIEWQTKYWCLLKNGRYEHAAYTYYGSQNQNGRIQIQDKTTNKTVSITMTDLKAEDSGTYFCTYHGCAYPRLKTISLNVFQVWDQHTPGVLQGPSSAQPRSQAPSLSCDSTFIIVTVVLLILLLLALITSTALGVRYYKLLARTGNREAEDTRDRSEGTAQPGSTGRRKSSQDDSQGSGYINLDVQSQPSPEDPLYCNVEPSQAARSPPGVEYALIAFSRPQEQQG</sequence>
<dbReference type="AlphaFoldDB" id="A0A7L1E0A6"/>
<dbReference type="Pfam" id="PF07686">
    <property type="entry name" value="V-set"/>
    <property type="match status" value="1"/>
</dbReference>
<keyword evidence="5" id="KW-1133">Transmembrane helix</keyword>
<dbReference type="InterPro" id="IPR036179">
    <property type="entry name" value="Ig-like_dom_sf"/>
</dbReference>
<dbReference type="InterPro" id="IPR013106">
    <property type="entry name" value="Ig_V-set"/>
</dbReference>
<evidence type="ECO:0000256" key="5">
    <source>
        <dbReference type="SAM" id="Phobius"/>
    </source>
</evidence>
<dbReference type="GO" id="GO:0060100">
    <property type="term" value="P:positive regulation of phagocytosis, engulfment"/>
    <property type="evidence" value="ECO:0007669"/>
    <property type="project" value="TreeGrafter"/>
</dbReference>